<dbReference type="Pfam" id="PF00989">
    <property type="entry name" value="PAS"/>
    <property type="match status" value="1"/>
</dbReference>
<dbReference type="NCBIfam" id="TIGR00254">
    <property type="entry name" value="GGDEF"/>
    <property type="match status" value="1"/>
</dbReference>
<evidence type="ECO:0000259" key="2">
    <source>
        <dbReference type="PROSITE" id="PS50110"/>
    </source>
</evidence>
<dbReference type="InterPro" id="IPR043128">
    <property type="entry name" value="Rev_trsase/Diguanyl_cyclase"/>
</dbReference>
<dbReference type="InterPro" id="IPR000014">
    <property type="entry name" value="PAS"/>
</dbReference>
<sequence>MAVYLSLIVWDSAFSEVAIIKILFAGVSPALITVLEPLLQSASDMISVSDGRDALDTFCTEPVDLILMDIDLPVISGLEVAGKIRVIEVMQEMPWTPIVILTPPDSLENPVTVIQAGADDLVSQTAPEDVLKAKILAMVRTSTVRRQLETANGTLNNILNSVSEGVHVLDMRGVIIAENAASMIMFGWEEADNLVGRPGHKTIHHHHADNSIFPVEDCPIHAVLSDGQYRHVQEDVFWRRDNTSFPVEYKCAPLRDNAGNMYGVTVVFRDISERKKAEQHILYLTQHCPLTDLPNRVLFGDRLKQAILNAKRSRTKFALLFVDIDGFKPVNDRHGHAVGDMLLQRIGKRMKQCLRESDTIARIGGDEFVAILPAVNEAEDAVSIAEKLRQSIEEPFAVENCILGVSASIGVAIYPDDGLDEKTLQVNADHAMYQAKSHGGNAVVLNEAGIAGKCASSARP</sequence>
<evidence type="ECO:0000313" key="6">
    <source>
        <dbReference type="Proteomes" id="UP000494115"/>
    </source>
</evidence>
<dbReference type="InterPro" id="IPR052163">
    <property type="entry name" value="DGC-Regulatory_Protein"/>
</dbReference>
<dbReference type="CDD" id="cd00130">
    <property type="entry name" value="PAS"/>
    <property type="match status" value="1"/>
</dbReference>
<accession>A0A6S7B6P5</accession>
<evidence type="ECO:0000259" key="3">
    <source>
        <dbReference type="PROSITE" id="PS50113"/>
    </source>
</evidence>
<dbReference type="GO" id="GO:0006355">
    <property type="term" value="P:regulation of DNA-templated transcription"/>
    <property type="evidence" value="ECO:0007669"/>
    <property type="project" value="InterPro"/>
</dbReference>
<dbReference type="GO" id="GO:0000160">
    <property type="term" value="P:phosphorelay signal transduction system"/>
    <property type="evidence" value="ECO:0007669"/>
    <property type="project" value="InterPro"/>
</dbReference>
<reference evidence="5 6" key="1">
    <citation type="submission" date="2020-04" db="EMBL/GenBank/DDBJ databases">
        <authorList>
            <person name="De Canck E."/>
        </authorList>
    </citation>
    <scope>NUCLEOTIDE SEQUENCE [LARGE SCALE GENOMIC DNA]</scope>
    <source>
        <strain evidence="5 6">LMG 28138</strain>
    </source>
</reference>
<protein>
    <submittedName>
        <fullName evidence="5">Uncharacterized protein</fullName>
    </submittedName>
</protein>
<evidence type="ECO:0000259" key="4">
    <source>
        <dbReference type="PROSITE" id="PS50887"/>
    </source>
</evidence>
<proteinExistence type="predicted"/>
<feature type="domain" description="GGDEF" evidence="4">
    <location>
        <begin position="315"/>
        <end position="448"/>
    </location>
</feature>
<organism evidence="5 6">
    <name type="scientific">Pararobbsia alpina</name>
    <dbReference type="NCBI Taxonomy" id="621374"/>
    <lineage>
        <taxon>Bacteria</taxon>
        <taxon>Pseudomonadati</taxon>
        <taxon>Pseudomonadota</taxon>
        <taxon>Betaproteobacteria</taxon>
        <taxon>Burkholderiales</taxon>
        <taxon>Burkholderiaceae</taxon>
        <taxon>Pararobbsia</taxon>
    </lineage>
</organism>
<dbReference type="Gene3D" id="3.40.50.2300">
    <property type="match status" value="1"/>
</dbReference>
<dbReference type="InterPro" id="IPR011006">
    <property type="entry name" value="CheY-like_superfamily"/>
</dbReference>
<dbReference type="PROSITE" id="PS50110">
    <property type="entry name" value="RESPONSE_REGULATORY"/>
    <property type="match status" value="1"/>
</dbReference>
<dbReference type="SMART" id="SM00267">
    <property type="entry name" value="GGDEF"/>
    <property type="match status" value="1"/>
</dbReference>
<dbReference type="InterPro" id="IPR000160">
    <property type="entry name" value="GGDEF_dom"/>
</dbReference>
<dbReference type="GO" id="GO:0003824">
    <property type="term" value="F:catalytic activity"/>
    <property type="evidence" value="ECO:0007669"/>
    <property type="project" value="UniProtKB-ARBA"/>
</dbReference>
<dbReference type="AlphaFoldDB" id="A0A6S7B6P5"/>
<dbReference type="FunFam" id="3.30.70.270:FF:000001">
    <property type="entry name" value="Diguanylate cyclase domain protein"/>
    <property type="match status" value="1"/>
</dbReference>
<feature type="modified residue" description="4-aspartylphosphate" evidence="1">
    <location>
        <position position="69"/>
    </location>
</feature>
<dbReference type="SUPFAM" id="SSF52172">
    <property type="entry name" value="CheY-like"/>
    <property type="match status" value="1"/>
</dbReference>
<gene>
    <name evidence="5" type="ORF">LMG28138_02446</name>
</gene>
<dbReference type="PANTHER" id="PTHR46663">
    <property type="entry name" value="DIGUANYLATE CYCLASE DGCT-RELATED"/>
    <property type="match status" value="1"/>
</dbReference>
<feature type="domain" description="Response regulatory" evidence="2">
    <location>
        <begin position="21"/>
        <end position="139"/>
    </location>
</feature>
<dbReference type="NCBIfam" id="TIGR00229">
    <property type="entry name" value="sensory_box"/>
    <property type="match status" value="1"/>
</dbReference>
<dbReference type="Pfam" id="PF00990">
    <property type="entry name" value="GGDEF"/>
    <property type="match status" value="1"/>
</dbReference>
<dbReference type="SUPFAM" id="SSF55785">
    <property type="entry name" value="PYP-like sensor domain (PAS domain)"/>
    <property type="match status" value="1"/>
</dbReference>
<dbReference type="InterPro" id="IPR035965">
    <property type="entry name" value="PAS-like_dom_sf"/>
</dbReference>
<dbReference type="Gene3D" id="3.30.70.270">
    <property type="match status" value="1"/>
</dbReference>
<dbReference type="SMART" id="SM00448">
    <property type="entry name" value="REC"/>
    <property type="match status" value="1"/>
</dbReference>
<dbReference type="EMBL" id="CADIKM010000009">
    <property type="protein sequence ID" value="CAB3787562.1"/>
    <property type="molecule type" value="Genomic_DNA"/>
</dbReference>
<feature type="domain" description="PAC" evidence="3">
    <location>
        <begin position="225"/>
        <end position="283"/>
    </location>
</feature>
<dbReference type="PANTHER" id="PTHR46663:SF3">
    <property type="entry name" value="SLL0267 PROTEIN"/>
    <property type="match status" value="1"/>
</dbReference>
<dbReference type="Proteomes" id="UP000494115">
    <property type="component" value="Unassembled WGS sequence"/>
</dbReference>
<dbReference type="PROSITE" id="PS50887">
    <property type="entry name" value="GGDEF"/>
    <property type="match status" value="1"/>
</dbReference>
<dbReference type="SUPFAM" id="SSF55073">
    <property type="entry name" value="Nucleotide cyclase"/>
    <property type="match status" value="1"/>
</dbReference>
<keyword evidence="1" id="KW-0597">Phosphoprotein</keyword>
<dbReference type="InterPro" id="IPR013767">
    <property type="entry name" value="PAS_fold"/>
</dbReference>
<keyword evidence="6" id="KW-1185">Reference proteome</keyword>
<dbReference type="Pfam" id="PF00072">
    <property type="entry name" value="Response_reg"/>
    <property type="match status" value="1"/>
</dbReference>
<evidence type="ECO:0000256" key="1">
    <source>
        <dbReference type="PROSITE-ProRule" id="PRU00169"/>
    </source>
</evidence>
<dbReference type="InterPro" id="IPR001789">
    <property type="entry name" value="Sig_transdc_resp-reg_receiver"/>
</dbReference>
<dbReference type="Gene3D" id="3.30.450.20">
    <property type="entry name" value="PAS domain"/>
    <property type="match status" value="1"/>
</dbReference>
<dbReference type="CDD" id="cd01949">
    <property type="entry name" value="GGDEF"/>
    <property type="match status" value="1"/>
</dbReference>
<evidence type="ECO:0000313" key="5">
    <source>
        <dbReference type="EMBL" id="CAB3787562.1"/>
    </source>
</evidence>
<dbReference type="InterPro" id="IPR029787">
    <property type="entry name" value="Nucleotide_cyclase"/>
</dbReference>
<dbReference type="CDD" id="cd00156">
    <property type="entry name" value="REC"/>
    <property type="match status" value="1"/>
</dbReference>
<dbReference type="PROSITE" id="PS50113">
    <property type="entry name" value="PAC"/>
    <property type="match status" value="1"/>
</dbReference>
<name>A0A6S7B6P5_9BURK</name>
<dbReference type="InterPro" id="IPR000700">
    <property type="entry name" value="PAS-assoc_C"/>
</dbReference>